<keyword evidence="1" id="KW-0732">Signal</keyword>
<reference evidence="3" key="1">
    <citation type="submission" date="2009-08" db="EMBL/GenBank/DDBJ databases">
        <title>The complete genome of Chitinophaga pinensis DSM 2588.</title>
        <authorList>
            <consortium name="US DOE Joint Genome Institute (JGI-PGF)"/>
            <person name="Lucas S."/>
            <person name="Copeland A."/>
            <person name="Lapidus A."/>
            <person name="Glavina del Rio T."/>
            <person name="Dalin E."/>
            <person name="Tice H."/>
            <person name="Bruce D."/>
            <person name="Goodwin L."/>
            <person name="Pitluck S."/>
            <person name="Kyrpides N."/>
            <person name="Mavromatis K."/>
            <person name="Ivanova N."/>
            <person name="Mikhailova N."/>
            <person name="Sims D."/>
            <person name="Meinche L."/>
            <person name="Brettin T."/>
            <person name="Detter J.C."/>
            <person name="Han C."/>
            <person name="Larimer F."/>
            <person name="Land M."/>
            <person name="Hauser L."/>
            <person name="Markowitz V."/>
            <person name="Cheng J.-F."/>
            <person name="Hugenholtz P."/>
            <person name="Woyke T."/>
            <person name="Wu D."/>
            <person name="Spring S."/>
            <person name="Klenk H.-P."/>
            <person name="Eisen J.A."/>
        </authorList>
    </citation>
    <scope>NUCLEOTIDE SEQUENCE [LARGE SCALE GENOMIC DNA]</scope>
    <source>
        <strain evidence="3">ATCC 43595 / DSM 2588 / LMG 13176 / NBRC 15968 / NCIMB 11800 / UQM 2034</strain>
    </source>
</reference>
<gene>
    <name evidence="2" type="ordered locus">Cpin_4259</name>
</gene>
<dbReference type="EMBL" id="CP001699">
    <property type="protein sequence ID" value="ACU61712.1"/>
    <property type="molecule type" value="Genomic_DNA"/>
</dbReference>
<dbReference type="AlphaFoldDB" id="A0A979G6V7"/>
<dbReference type="Proteomes" id="UP000002215">
    <property type="component" value="Chromosome"/>
</dbReference>
<protein>
    <recommendedName>
        <fullName evidence="4">Lipocalin-like domain-containing protein</fullName>
    </recommendedName>
</protein>
<name>A0A979G6V7_CHIPD</name>
<evidence type="ECO:0000313" key="2">
    <source>
        <dbReference type="EMBL" id="ACU61712.1"/>
    </source>
</evidence>
<dbReference type="RefSeq" id="WP_012791880.1">
    <property type="nucleotide sequence ID" value="NC_013132.1"/>
</dbReference>
<reference evidence="2 3" key="2">
    <citation type="journal article" date="2010" name="Stand. Genomic Sci.">
        <title>Complete genome sequence of Chitinophaga pinensis type strain (UQM 2034).</title>
        <authorList>
            <person name="Glavina Del Rio T."/>
            <person name="Abt B."/>
            <person name="Spring S."/>
            <person name="Lapidus A."/>
            <person name="Nolan M."/>
            <person name="Tice H."/>
            <person name="Copeland A."/>
            <person name="Cheng J.F."/>
            <person name="Chen F."/>
            <person name="Bruce D."/>
            <person name="Goodwin L."/>
            <person name="Pitluck S."/>
            <person name="Ivanova N."/>
            <person name="Mavromatis K."/>
            <person name="Mikhailova N."/>
            <person name="Pati A."/>
            <person name="Chen A."/>
            <person name="Palaniappan K."/>
            <person name="Land M."/>
            <person name="Hauser L."/>
            <person name="Chang Y.J."/>
            <person name="Jeffries C.D."/>
            <person name="Chain P."/>
            <person name="Saunders E."/>
            <person name="Detter J.C."/>
            <person name="Brettin T."/>
            <person name="Rohde M."/>
            <person name="Goker M."/>
            <person name="Bristow J."/>
            <person name="Eisen J.A."/>
            <person name="Markowitz V."/>
            <person name="Hugenholtz P."/>
            <person name="Kyrpides N.C."/>
            <person name="Klenk H.P."/>
            <person name="Lucas S."/>
        </authorList>
    </citation>
    <scope>NUCLEOTIDE SEQUENCE [LARGE SCALE GENOMIC DNA]</scope>
    <source>
        <strain evidence="3">ATCC 43595 / DSM 2588 / LMG 13176 / NBRC 15968 / NCIMB 11800 / UQM 2034</strain>
    </source>
</reference>
<evidence type="ECO:0000256" key="1">
    <source>
        <dbReference type="SAM" id="SignalP"/>
    </source>
</evidence>
<dbReference type="KEGG" id="cpi:Cpin_4259"/>
<evidence type="ECO:0008006" key="4">
    <source>
        <dbReference type="Google" id="ProtNLM"/>
    </source>
</evidence>
<evidence type="ECO:0000313" key="3">
    <source>
        <dbReference type="Proteomes" id="UP000002215"/>
    </source>
</evidence>
<dbReference type="PROSITE" id="PS51257">
    <property type="entry name" value="PROKAR_LIPOPROTEIN"/>
    <property type="match status" value="1"/>
</dbReference>
<feature type="chain" id="PRO_5037309947" description="Lipocalin-like domain-containing protein" evidence="1">
    <location>
        <begin position="22"/>
        <end position="199"/>
    </location>
</feature>
<proteinExistence type="predicted"/>
<feature type="signal peptide" evidence="1">
    <location>
        <begin position="1"/>
        <end position="21"/>
    </location>
</feature>
<accession>A0A979G6V7</accession>
<organism evidence="2 3">
    <name type="scientific">Chitinophaga pinensis (strain ATCC 43595 / DSM 2588 / LMG 13176 / NBRC 15968 / NCIMB 11800 / UQM 2034)</name>
    <dbReference type="NCBI Taxonomy" id="485918"/>
    <lineage>
        <taxon>Bacteria</taxon>
        <taxon>Pseudomonadati</taxon>
        <taxon>Bacteroidota</taxon>
        <taxon>Chitinophagia</taxon>
        <taxon>Chitinophagales</taxon>
        <taxon>Chitinophagaceae</taxon>
        <taxon>Chitinophaga</taxon>
    </lineage>
</organism>
<sequence>MKALKAALLITGISFLLFSCKDDDAPVPANPLSGVYTFKQAKTTGRIVVITDTGVSDSIITSYNYTVTGAGELAFDAENISQKDIAYKYAAQTEYISFFKGEITNKTETNSNQEVDSFSKKIAYLIKEDSIHFSTPLLDNEKDVIGFPLKATYFYLEGSAVLLLSSKTATRDTTINSDGTPRISVSTESQVITLEKKLN</sequence>